<dbReference type="Gramene" id="KCW56792">
    <property type="protein sequence ID" value="KCW56792"/>
    <property type="gene ID" value="EUGRSUZ_I02461"/>
</dbReference>
<dbReference type="EMBL" id="KK198761">
    <property type="protein sequence ID" value="KCW56792.1"/>
    <property type="molecule type" value="Genomic_DNA"/>
</dbReference>
<evidence type="ECO:0000313" key="1">
    <source>
        <dbReference type="EMBL" id="KCW56792.1"/>
    </source>
</evidence>
<organism evidence="1">
    <name type="scientific">Eucalyptus grandis</name>
    <name type="common">Flooded gum</name>
    <dbReference type="NCBI Taxonomy" id="71139"/>
    <lineage>
        <taxon>Eukaryota</taxon>
        <taxon>Viridiplantae</taxon>
        <taxon>Streptophyta</taxon>
        <taxon>Embryophyta</taxon>
        <taxon>Tracheophyta</taxon>
        <taxon>Spermatophyta</taxon>
        <taxon>Magnoliopsida</taxon>
        <taxon>eudicotyledons</taxon>
        <taxon>Gunneridae</taxon>
        <taxon>Pentapetalae</taxon>
        <taxon>rosids</taxon>
        <taxon>malvids</taxon>
        <taxon>Myrtales</taxon>
        <taxon>Myrtaceae</taxon>
        <taxon>Myrtoideae</taxon>
        <taxon>Eucalypteae</taxon>
        <taxon>Eucalyptus</taxon>
    </lineage>
</organism>
<protein>
    <submittedName>
        <fullName evidence="1">Uncharacterized protein</fullName>
    </submittedName>
</protein>
<accession>A0A059AS46</accession>
<reference evidence="1" key="1">
    <citation type="submission" date="2013-07" db="EMBL/GenBank/DDBJ databases">
        <title>The genome of Eucalyptus grandis.</title>
        <authorList>
            <person name="Schmutz J."/>
            <person name="Hayes R."/>
            <person name="Myburg A."/>
            <person name="Tuskan G."/>
            <person name="Grattapaglia D."/>
            <person name="Rokhsar D.S."/>
        </authorList>
    </citation>
    <scope>NUCLEOTIDE SEQUENCE</scope>
    <source>
        <tissue evidence="1">Leaf extractions</tissue>
    </source>
</reference>
<sequence length="68" mass="7913">MLIGLQKKPIYATTIHIQFNSTYAYLTLTQTCQGIIVHTWVKIPILTALISDFRQYQEMPVIPWSNFL</sequence>
<proteinExistence type="predicted"/>
<gene>
    <name evidence="1" type="ORF">EUGRSUZ_I02461</name>
</gene>
<dbReference type="AlphaFoldDB" id="A0A059AS46"/>
<name>A0A059AS46_EUCGR</name>
<dbReference type="InParanoid" id="A0A059AS46"/>